<evidence type="ECO:0000313" key="4">
    <source>
        <dbReference type="Proteomes" id="UP000199608"/>
    </source>
</evidence>
<feature type="domain" description="ATP-grasp" evidence="2">
    <location>
        <begin position="79"/>
        <end position="259"/>
    </location>
</feature>
<evidence type="ECO:0000256" key="1">
    <source>
        <dbReference type="PROSITE-ProRule" id="PRU00409"/>
    </source>
</evidence>
<dbReference type="GO" id="GO:0005840">
    <property type="term" value="C:ribosome"/>
    <property type="evidence" value="ECO:0007669"/>
    <property type="project" value="UniProtKB-KW"/>
</dbReference>
<accession>A0A1H2DML3</accession>
<gene>
    <name evidence="3" type="ORF">SAMN04487931_101150</name>
</gene>
<keyword evidence="3" id="KW-0687">Ribonucleoprotein</keyword>
<dbReference type="EMBL" id="FNLL01000001">
    <property type="protein sequence ID" value="SDT84177.1"/>
    <property type="molecule type" value="Genomic_DNA"/>
</dbReference>
<dbReference type="PANTHER" id="PTHR21621">
    <property type="entry name" value="RIBOSOMAL PROTEIN S6 MODIFICATION PROTEIN"/>
    <property type="match status" value="1"/>
</dbReference>
<evidence type="ECO:0000313" key="3">
    <source>
        <dbReference type="EMBL" id="SDT84177.1"/>
    </source>
</evidence>
<keyword evidence="4" id="KW-1185">Reference proteome</keyword>
<dbReference type="Gene3D" id="3.30.1490.20">
    <property type="entry name" value="ATP-grasp fold, A domain"/>
    <property type="match status" value="1"/>
</dbReference>
<evidence type="ECO:0000259" key="2">
    <source>
        <dbReference type="PROSITE" id="PS50975"/>
    </source>
</evidence>
<dbReference type="RefSeq" id="WP_092229474.1">
    <property type="nucleotide sequence ID" value="NZ_FNLL01000001.1"/>
</dbReference>
<dbReference type="InterPro" id="IPR011761">
    <property type="entry name" value="ATP-grasp"/>
</dbReference>
<dbReference type="GO" id="GO:0046872">
    <property type="term" value="F:metal ion binding"/>
    <property type="evidence" value="ECO:0007669"/>
    <property type="project" value="InterPro"/>
</dbReference>
<organism evidence="3 4">
    <name type="scientific">Desulfobacula phenolica</name>
    <dbReference type="NCBI Taxonomy" id="90732"/>
    <lineage>
        <taxon>Bacteria</taxon>
        <taxon>Pseudomonadati</taxon>
        <taxon>Thermodesulfobacteriota</taxon>
        <taxon>Desulfobacteria</taxon>
        <taxon>Desulfobacterales</taxon>
        <taxon>Desulfobacteraceae</taxon>
        <taxon>Desulfobacula</taxon>
    </lineage>
</organism>
<name>A0A1H2DML3_9BACT</name>
<reference evidence="4" key="1">
    <citation type="submission" date="2016-10" db="EMBL/GenBank/DDBJ databases">
        <authorList>
            <person name="Varghese N."/>
            <person name="Submissions S."/>
        </authorList>
    </citation>
    <scope>NUCLEOTIDE SEQUENCE [LARGE SCALE GENOMIC DNA]</scope>
    <source>
        <strain evidence="4">DSM 3384</strain>
    </source>
</reference>
<keyword evidence="1" id="KW-0067">ATP-binding</keyword>
<dbReference type="PANTHER" id="PTHR21621:SF0">
    <property type="entry name" value="BETA-CITRYLGLUTAMATE SYNTHASE B-RELATED"/>
    <property type="match status" value="1"/>
</dbReference>
<keyword evidence="3" id="KW-0689">Ribosomal protein</keyword>
<protein>
    <submittedName>
        <fullName evidence="3">Ribosomal protein S6--L-glutamate ligase</fullName>
    </submittedName>
</protein>
<dbReference type="AlphaFoldDB" id="A0A1H2DML3"/>
<dbReference type="GO" id="GO:0016879">
    <property type="term" value="F:ligase activity, forming carbon-nitrogen bonds"/>
    <property type="evidence" value="ECO:0007669"/>
    <property type="project" value="TreeGrafter"/>
</dbReference>
<dbReference type="InterPro" id="IPR013815">
    <property type="entry name" value="ATP_grasp_subdomain_1"/>
</dbReference>
<dbReference type="GO" id="GO:0005737">
    <property type="term" value="C:cytoplasm"/>
    <property type="evidence" value="ECO:0007669"/>
    <property type="project" value="TreeGrafter"/>
</dbReference>
<dbReference type="InterPro" id="IPR013651">
    <property type="entry name" value="ATP-grasp_RimK-type"/>
</dbReference>
<keyword evidence="3" id="KW-0436">Ligase</keyword>
<dbReference type="GO" id="GO:0005524">
    <property type="term" value="F:ATP binding"/>
    <property type="evidence" value="ECO:0007669"/>
    <property type="project" value="UniProtKB-UniRule"/>
</dbReference>
<dbReference type="Gene3D" id="3.30.470.20">
    <property type="entry name" value="ATP-grasp fold, B domain"/>
    <property type="match status" value="1"/>
</dbReference>
<dbReference type="PROSITE" id="PS50975">
    <property type="entry name" value="ATP_GRASP"/>
    <property type="match status" value="1"/>
</dbReference>
<keyword evidence="1" id="KW-0547">Nucleotide-binding</keyword>
<proteinExistence type="predicted"/>
<dbReference type="Pfam" id="PF08443">
    <property type="entry name" value="RimK"/>
    <property type="match status" value="1"/>
</dbReference>
<sequence>MDNRPIALGARLKQYPAIKTLGFKPDFQAYSAQEQQMILNAKKIYYPTAFYADLFNAMGKETFPSFHTYKFTLDKIKQTAVFNMLGIPHPKTKIFYGKKQKQTILDFFDFPFIAKKARGSARGAGVYLIQNSDDISHYLKDKEPAYIQEYLPIDRDMRIIVIGNQIRLAYWRIADPDNFKTNISQGGTAAFDPLPSKALDLALITASKCGWDDVGIDIIEHDSNFYVLEGNMKYGTKGFCLAGINYKKMLANLIVEGRI</sequence>
<dbReference type="Proteomes" id="UP000199608">
    <property type="component" value="Unassembled WGS sequence"/>
</dbReference>
<dbReference type="SUPFAM" id="SSF56059">
    <property type="entry name" value="Glutathione synthetase ATP-binding domain-like"/>
    <property type="match status" value="1"/>
</dbReference>